<dbReference type="Proteomes" id="UP001157017">
    <property type="component" value="Unassembled WGS sequence"/>
</dbReference>
<protein>
    <submittedName>
        <fullName evidence="1">Uncharacterized protein</fullName>
    </submittedName>
</protein>
<sequence length="73" mass="8412">MRRMPITWKTTQTMIARTAGNAMRLIVGNCTGGMMPKRLFTRIRQNIENSSGTYFRNSFDPMTSRATLLRTRP</sequence>
<accession>A0ABQ6JK56</accession>
<keyword evidence="2" id="KW-1185">Reference proteome</keyword>
<reference evidence="2" key="1">
    <citation type="journal article" date="2019" name="Int. J. Syst. Evol. Microbiol.">
        <title>The Global Catalogue of Microorganisms (GCM) 10K type strain sequencing project: providing services to taxonomists for standard genome sequencing and annotation.</title>
        <authorList>
            <consortium name="The Broad Institute Genomics Platform"/>
            <consortium name="The Broad Institute Genome Sequencing Center for Infectious Disease"/>
            <person name="Wu L."/>
            <person name="Ma J."/>
        </authorList>
    </citation>
    <scope>NUCLEOTIDE SEQUENCE [LARGE SCALE GENOMIC DNA]</scope>
    <source>
        <strain evidence="2">NBRC 108730</strain>
    </source>
</reference>
<evidence type="ECO:0000313" key="2">
    <source>
        <dbReference type="Proteomes" id="UP001157017"/>
    </source>
</evidence>
<comment type="caution">
    <text evidence="1">The sequence shown here is derived from an EMBL/GenBank/DDBJ whole genome shotgun (WGS) entry which is preliminary data.</text>
</comment>
<evidence type="ECO:0000313" key="1">
    <source>
        <dbReference type="EMBL" id="GMA88617.1"/>
    </source>
</evidence>
<name>A0ABQ6JK56_9ACTN</name>
<proteinExistence type="predicted"/>
<dbReference type="EMBL" id="BSUZ01000001">
    <property type="protein sequence ID" value="GMA88617.1"/>
    <property type="molecule type" value="Genomic_DNA"/>
</dbReference>
<gene>
    <name evidence="1" type="ORF">GCM10025868_38670</name>
</gene>
<organism evidence="1 2">
    <name type="scientific">Angustibacter aerolatus</name>
    <dbReference type="NCBI Taxonomy" id="1162965"/>
    <lineage>
        <taxon>Bacteria</taxon>
        <taxon>Bacillati</taxon>
        <taxon>Actinomycetota</taxon>
        <taxon>Actinomycetes</taxon>
        <taxon>Kineosporiales</taxon>
        <taxon>Kineosporiaceae</taxon>
    </lineage>
</organism>